<gene>
    <name evidence="1" type="ORF">H8E23_07650</name>
</gene>
<comment type="caution">
    <text evidence="1">The sequence shown here is derived from an EMBL/GenBank/DDBJ whole genome shotgun (WGS) entry which is preliminary data.</text>
</comment>
<accession>A0A8J6NS01</accession>
<name>A0A8J6NS01_9BACT</name>
<dbReference type="EMBL" id="JACNJH010000128">
    <property type="protein sequence ID" value="MBC8361255.1"/>
    <property type="molecule type" value="Genomic_DNA"/>
</dbReference>
<dbReference type="AlphaFoldDB" id="A0A8J6NS01"/>
<dbReference type="Proteomes" id="UP000603434">
    <property type="component" value="Unassembled WGS sequence"/>
</dbReference>
<evidence type="ECO:0000313" key="2">
    <source>
        <dbReference type="Proteomes" id="UP000603434"/>
    </source>
</evidence>
<protein>
    <submittedName>
        <fullName evidence="1">Uncharacterized protein</fullName>
    </submittedName>
</protein>
<proteinExistence type="predicted"/>
<organism evidence="1 2">
    <name type="scientific">Candidatus Desulfatibia profunda</name>
    <dbReference type="NCBI Taxonomy" id="2841695"/>
    <lineage>
        <taxon>Bacteria</taxon>
        <taxon>Pseudomonadati</taxon>
        <taxon>Thermodesulfobacteriota</taxon>
        <taxon>Desulfobacteria</taxon>
        <taxon>Desulfobacterales</taxon>
        <taxon>Desulfobacterales incertae sedis</taxon>
        <taxon>Candidatus Desulfatibia</taxon>
    </lineage>
</organism>
<evidence type="ECO:0000313" key="1">
    <source>
        <dbReference type="EMBL" id="MBC8361255.1"/>
    </source>
</evidence>
<sequence>MKEKLISKASLDNHLGCFGNFNIQNPICKKLCVLSLRCAIERDHNNRLELLEDLMSSDCEFIKLQ</sequence>
<reference evidence="1 2" key="1">
    <citation type="submission" date="2020-08" db="EMBL/GenBank/DDBJ databases">
        <title>Bridging the membrane lipid divide: bacteria of the FCB group superphylum have the potential to synthesize archaeal ether lipids.</title>
        <authorList>
            <person name="Villanueva L."/>
            <person name="Von Meijenfeldt F.A.B."/>
            <person name="Westbye A.B."/>
            <person name="Yadav S."/>
            <person name="Hopmans E.C."/>
            <person name="Dutilh B.E."/>
            <person name="Sinninghe Damste J.S."/>
        </authorList>
    </citation>
    <scope>NUCLEOTIDE SEQUENCE [LARGE SCALE GENOMIC DNA]</scope>
    <source>
        <strain evidence="1">NIOZ-UU30</strain>
    </source>
</reference>